<name>A0A0C3Q7T8_9AGAM</name>
<dbReference type="PANTHER" id="PTHR45648:SF22">
    <property type="entry name" value="GDSL LIPASE_ACYLHYDROLASE FAMILY PROTEIN (AFU_ORTHOLOGUE AFUA_4G14700)"/>
    <property type="match status" value="1"/>
</dbReference>
<dbReference type="CDD" id="cd01846">
    <property type="entry name" value="fatty_acyltransferase_like"/>
    <property type="match status" value="1"/>
</dbReference>
<dbReference type="PANTHER" id="PTHR45648">
    <property type="entry name" value="GDSL LIPASE/ACYLHYDROLASE FAMILY PROTEIN (AFU_ORTHOLOGUE AFUA_4G14700)"/>
    <property type="match status" value="1"/>
</dbReference>
<accession>A0A0C3Q7T8</accession>
<evidence type="ECO:0008006" key="4">
    <source>
        <dbReference type="Google" id="ProtNLM"/>
    </source>
</evidence>
<sequence length="487" mass="55154">MDPKNLSKDWPGYNELRCLFVFGDSYSSVGFEPHQRPSEETPLGVEFPGDTWVDDKKPNWVGHLINKYYPKSPLLVYDYAFGGDNIHGLKRQVQRYRQPGSPGHPDSETCWQGNTSLFVTWIGFNDIVRPSLNIEAAIDVVFQLQEELYDTGARNFLFITTAPLPNASAGRRSRLQEREKRCRLWNEALTTRALNNFAEAHSDASIFIFDAWNVFEQMLTDPTNGDSYSSVGYKPHQKPTEEIPLGVEFPGDAGDLWVEDEKPNWVGYLINKYYPRSPLLVYNYAVGGDDINGLRRQVKRYRQPGSPGHPDFDECWQGNNSLFVTWIGFNDVANPGLNVQATIDALFQLQEELYDTGARNFLFMTTAPLPNASGGQRSLFQHREDRCRIWNETLTTQAQNNFAEAHPDASIFVFDARSVFEQMLTDPAKYGFSAKAGRGFDQEMYWDAIHPTTAVHRIVAKAVADFLAGDGVAEDQLERFSAPSKDT</sequence>
<dbReference type="Pfam" id="PF00657">
    <property type="entry name" value="Lipase_GDSL"/>
    <property type="match status" value="1"/>
</dbReference>
<dbReference type="AlphaFoldDB" id="A0A0C3Q7T8"/>
<dbReference type="InterPro" id="IPR051058">
    <property type="entry name" value="GDSL_Est/Lipase"/>
</dbReference>
<evidence type="ECO:0000256" key="1">
    <source>
        <dbReference type="ARBA" id="ARBA00022801"/>
    </source>
</evidence>
<proteinExistence type="predicted"/>
<protein>
    <recommendedName>
        <fullName evidence="4">Carbohydrate esterase family 16 protein</fullName>
    </recommendedName>
</protein>
<reference evidence="3" key="2">
    <citation type="submission" date="2015-01" db="EMBL/GenBank/DDBJ databases">
        <title>Evolutionary Origins and Diversification of the Mycorrhizal Mutualists.</title>
        <authorList>
            <consortium name="DOE Joint Genome Institute"/>
            <consortium name="Mycorrhizal Genomics Consortium"/>
            <person name="Kohler A."/>
            <person name="Kuo A."/>
            <person name="Nagy L.G."/>
            <person name="Floudas D."/>
            <person name="Copeland A."/>
            <person name="Barry K.W."/>
            <person name="Cichocki N."/>
            <person name="Veneault-Fourrey C."/>
            <person name="LaButti K."/>
            <person name="Lindquist E.A."/>
            <person name="Lipzen A."/>
            <person name="Lundell T."/>
            <person name="Morin E."/>
            <person name="Murat C."/>
            <person name="Riley R."/>
            <person name="Ohm R."/>
            <person name="Sun H."/>
            <person name="Tunlid A."/>
            <person name="Henrissat B."/>
            <person name="Grigoriev I.V."/>
            <person name="Hibbett D.S."/>
            <person name="Martin F."/>
        </authorList>
    </citation>
    <scope>NUCLEOTIDE SEQUENCE [LARGE SCALE GENOMIC DNA]</scope>
    <source>
        <strain evidence="3">MUT 4182</strain>
    </source>
</reference>
<dbReference type="STRING" id="1051891.A0A0C3Q7T8"/>
<dbReference type="Gene3D" id="3.40.50.1110">
    <property type="entry name" value="SGNH hydrolase"/>
    <property type="match status" value="2"/>
</dbReference>
<organism evidence="2 3">
    <name type="scientific">Tulasnella calospora MUT 4182</name>
    <dbReference type="NCBI Taxonomy" id="1051891"/>
    <lineage>
        <taxon>Eukaryota</taxon>
        <taxon>Fungi</taxon>
        <taxon>Dikarya</taxon>
        <taxon>Basidiomycota</taxon>
        <taxon>Agaricomycotina</taxon>
        <taxon>Agaricomycetes</taxon>
        <taxon>Cantharellales</taxon>
        <taxon>Tulasnellaceae</taxon>
        <taxon>Tulasnella</taxon>
    </lineage>
</organism>
<dbReference type="EMBL" id="KN823209">
    <property type="protein sequence ID" value="KIO19679.1"/>
    <property type="molecule type" value="Genomic_DNA"/>
</dbReference>
<keyword evidence="3" id="KW-1185">Reference proteome</keyword>
<dbReference type="OrthoDB" id="1600564at2759"/>
<dbReference type="GO" id="GO:0016788">
    <property type="term" value="F:hydrolase activity, acting on ester bonds"/>
    <property type="evidence" value="ECO:0007669"/>
    <property type="project" value="InterPro"/>
</dbReference>
<dbReference type="InterPro" id="IPR036514">
    <property type="entry name" value="SGNH_hydro_sf"/>
</dbReference>
<dbReference type="Proteomes" id="UP000054248">
    <property type="component" value="Unassembled WGS sequence"/>
</dbReference>
<reference evidence="2 3" key="1">
    <citation type="submission" date="2014-04" db="EMBL/GenBank/DDBJ databases">
        <authorList>
            <consortium name="DOE Joint Genome Institute"/>
            <person name="Kuo A."/>
            <person name="Girlanda M."/>
            <person name="Perotto S."/>
            <person name="Kohler A."/>
            <person name="Nagy L.G."/>
            <person name="Floudas D."/>
            <person name="Copeland A."/>
            <person name="Barry K.W."/>
            <person name="Cichocki N."/>
            <person name="Veneault-Fourrey C."/>
            <person name="LaButti K."/>
            <person name="Lindquist E.A."/>
            <person name="Lipzen A."/>
            <person name="Lundell T."/>
            <person name="Morin E."/>
            <person name="Murat C."/>
            <person name="Sun H."/>
            <person name="Tunlid A."/>
            <person name="Henrissat B."/>
            <person name="Grigoriev I.V."/>
            <person name="Hibbett D.S."/>
            <person name="Martin F."/>
            <person name="Nordberg H.P."/>
            <person name="Cantor M.N."/>
            <person name="Hua S.X."/>
        </authorList>
    </citation>
    <scope>NUCLEOTIDE SEQUENCE [LARGE SCALE GENOMIC DNA]</scope>
    <source>
        <strain evidence="2 3">MUT 4182</strain>
    </source>
</reference>
<dbReference type="InterPro" id="IPR001087">
    <property type="entry name" value="GDSL"/>
</dbReference>
<dbReference type="SUPFAM" id="SSF52266">
    <property type="entry name" value="SGNH hydrolase"/>
    <property type="match status" value="2"/>
</dbReference>
<keyword evidence="1" id="KW-0378">Hydrolase</keyword>
<evidence type="ECO:0000313" key="3">
    <source>
        <dbReference type="Proteomes" id="UP000054248"/>
    </source>
</evidence>
<evidence type="ECO:0000313" key="2">
    <source>
        <dbReference type="EMBL" id="KIO19679.1"/>
    </source>
</evidence>
<dbReference type="HOGENOM" id="CLU_560426_0_0_1"/>
<gene>
    <name evidence="2" type="ORF">M407DRAFT_30680</name>
</gene>